<name>A0A414WQH6_BACOV</name>
<dbReference type="InterPro" id="IPR007560">
    <property type="entry name" value="Restrct_endonuc_IV_Mrr"/>
</dbReference>
<dbReference type="EMBL" id="QRJR01000044">
    <property type="protein sequence ID" value="RHH39078.1"/>
    <property type="molecule type" value="Genomic_DNA"/>
</dbReference>
<dbReference type="InterPro" id="IPR011335">
    <property type="entry name" value="Restrct_endonuc-II-like"/>
</dbReference>
<dbReference type="GO" id="GO:0004519">
    <property type="term" value="F:endonuclease activity"/>
    <property type="evidence" value="ECO:0007669"/>
    <property type="project" value="InterPro"/>
</dbReference>
<evidence type="ECO:0000259" key="1">
    <source>
        <dbReference type="Pfam" id="PF04471"/>
    </source>
</evidence>
<sequence>MNQNIEYEKFTQEIYQELSNARGITTNVEHNVKLTGKSGQKHQIDVYWEYKIAGVQYKVAIECKNYNRKLSVDKVNAFRGVLADLIDVKGIMITPKGYQAGAKKIADSCGINLKELRTPSEEDDCIVAEINLSFGISLTQRLFSLDNDWAKANNINWLSYRNFIAHFSQRGDDWGEDYLPLDTAEDDILDEKGNIITTFDKLESELPQKTAQVFDFKNAYVITCNWGKVKIKTVKFINSKTHKQTLITLDARSITKAILKDALSGEIMFFSKEAKK</sequence>
<proteinExistence type="predicted"/>
<dbReference type="GO" id="GO:0009307">
    <property type="term" value="P:DNA restriction-modification system"/>
    <property type="evidence" value="ECO:0007669"/>
    <property type="project" value="InterPro"/>
</dbReference>
<dbReference type="Gene3D" id="3.40.1350.10">
    <property type="match status" value="1"/>
</dbReference>
<evidence type="ECO:0000313" key="3">
    <source>
        <dbReference type="Proteomes" id="UP000283329"/>
    </source>
</evidence>
<dbReference type="RefSeq" id="WP_118299816.1">
    <property type="nucleotide sequence ID" value="NZ_QRJR01000044.1"/>
</dbReference>
<comment type="caution">
    <text evidence="2">The sequence shown here is derived from an EMBL/GenBank/DDBJ whole genome shotgun (WGS) entry which is preliminary data.</text>
</comment>
<dbReference type="Proteomes" id="UP000283329">
    <property type="component" value="Unassembled WGS sequence"/>
</dbReference>
<feature type="domain" description="Restriction endonuclease type IV Mrr" evidence="1">
    <location>
        <begin position="13"/>
        <end position="113"/>
    </location>
</feature>
<reference evidence="2 3" key="1">
    <citation type="submission" date="2018-08" db="EMBL/GenBank/DDBJ databases">
        <title>A genome reference for cultivated species of the human gut microbiota.</title>
        <authorList>
            <person name="Zou Y."/>
            <person name="Xue W."/>
            <person name="Luo G."/>
        </authorList>
    </citation>
    <scope>NUCLEOTIDE SEQUENCE [LARGE SCALE GENOMIC DNA]</scope>
    <source>
        <strain evidence="2 3">AM17-48</strain>
    </source>
</reference>
<gene>
    <name evidence="2" type="ORF">DW206_24895</name>
</gene>
<dbReference type="InterPro" id="IPR011856">
    <property type="entry name" value="tRNA_endonuc-like_dom_sf"/>
</dbReference>
<dbReference type="GO" id="GO:0003677">
    <property type="term" value="F:DNA binding"/>
    <property type="evidence" value="ECO:0007669"/>
    <property type="project" value="InterPro"/>
</dbReference>
<dbReference type="SUPFAM" id="SSF52980">
    <property type="entry name" value="Restriction endonuclease-like"/>
    <property type="match status" value="1"/>
</dbReference>
<protein>
    <recommendedName>
        <fullName evidence="1">Restriction endonuclease type IV Mrr domain-containing protein</fullName>
    </recommendedName>
</protein>
<dbReference type="Pfam" id="PF04471">
    <property type="entry name" value="Mrr_cat"/>
    <property type="match status" value="1"/>
</dbReference>
<organism evidence="2 3">
    <name type="scientific">Bacteroides ovatus</name>
    <dbReference type="NCBI Taxonomy" id="28116"/>
    <lineage>
        <taxon>Bacteria</taxon>
        <taxon>Pseudomonadati</taxon>
        <taxon>Bacteroidota</taxon>
        <taxon>Bacteroidia</taxon>
        <taxon>Bacteroidales</taxon>
        <taxon>Bacteroidaceae</taxon>
        <taxon>Bacteroides</taxon>
    </lineage>
</organism>
<dbReference type="AlphaFoldDB" id="A0A414WQH6"/>
<accession>A0A414WQH6</accession>
<evidence type="ECO:0000313" key="2">
    <source>
        <dbReference type="EMBL" id="RHH39078.1"/>
    </source>
</evidence>